<dbReference type="SUPFAM" id="SSF143113">
    <property type="entry name" value="NAP-like"/>
    <property type="match status" value="1"/>
</dbReference>
<dbReference type="InterPro" id="IPR037231">
    <property type="entry name" value="NAP-like_sf"/>
</dbReference>
<dbReference type="KEGG" id="dpte:113799043"/>
<reference evidence="3" key="1">
    <citation type="submission" date="2025-08" db="UniProtKB">
        <authorList>
            <consortium name="RefSeq"/>
        </authorList>
    </citation>
    <scope>IDENTIFICATION</scope>
    <source>
        <strain evidence="3">Airmid</strain>
    </source>
</reference>
<evidence type="ECO:0000313" key="3">
    <source>
        <dbReference type="RefSeq" id="XP_027205435.1"/>
    </source>
</evidence>
<dbReference type="InterPro" id="IPR002164">
    <property type="entry name" value="NAP_family"/>
</dbReference>
<dbReference type="Pfam" id="PF00956">
    <property type="entry name" value="NAP"/>
    <property type="match status" value="1"/>
</dbReference>
<dbReference type="GO" id="GO:0005634">
    <property type="term" value="C:nucleus"/>
    <property type="evidence" value="ECO:0007669"/>
    <property type="project" value="InterPro"/>
</dbReference>
<name>A0A6P6YJJ6_DERPT</name>
<accession>A0A6P6YJJ6</accession>
<dbReference type="InParanoid" id="A0A6P6YJJ6"/>
<proteinExistence type="inferred from homology"/>
<evidence type="ECO:0000256" key="1">
    <source>
        <dbReference type="ARBA" id="ARBA00009947"/>
    </source>
</evidence>
<keyword evidence="2" id="KW-1185">Reference proteome</keyword>
<sequence>MQNAQYEAAVDSGTVRKLSAGVREQHGALAELFKQLEVQVEDDISVRFTVPEDMHSFAIDFAFYDNNPYFSNRVLTKEFMMRHDSQNGEWMLCQLHRIENLLSVELEIGQILRDRVIPDAFGYFFGVEGVSEDENDEY</sequence>
<dbReference type="GO" id="GO:0006334">
    <property type="term" value="P:nucleosome assembly"/>
    <property type="evidence" value="ECO:0007669"/>
    <property type="project" value="InterPro"/>
</dbReference>
<organism evidence="2 3">
    <name type="scientific">Dermatophagoides pteronyssinus</name>
    <name type="common">European house dust mite</name>
    <dbReference type="NCBI Taxonomy" id="6956"/>
    <lineage>
        <taxon>Eukaryota</taxon>
        <taxon>Metazoa</taxon>
        <taxon>Ecdysozoa</taxon>
        <taxon>Arthropoda</taxon>
        <taxon>Chelicerata</taxon>
        <taxon>Arachnida</taxon>
        <taxon>Acari</taxon>
        <taxon>Acariformes</taxon>
        <taxon>Sarcoptiformes</taxon>
        <taxon>Astigmata</taxon>
        <taxon>Psoroptidia</taxon>
        <taxon>Analgoidea</taxon>
        <taxon>Pyroglyphidae</taxon>
        <taxon>Dermatophagoidinae</taxon>
        <taxon>Dermatophagoides</taxon>
    </lineage>
</organism>
<gene>
    <name evidence="3" type="primary">LOC113799043</name>
</gene>
<dbReference type="OrthoDB" id="19419at2759"/>
<dbReference type="Proteomes" id="UP000515146">
    <property type="component" value="Unplaced"/>
</dbReference>
<evidence type="ECO:0000313" key="2">
    <source>
        <dbReference type="Proteomes" id="UP000515146"/>
    </source>
</evidence>
<dbReference type="Gene3D" id="3.30.1120.90">
    <property type="entry name" value="Nucleosome assembly protein"/>
    <property type="match status" value="1"/>
</dbReference>
<dbReference type="AlphaFoldDB" id="A0A6P6YJJ6"/>
<protein>
    <submittedName>
        <fullName evidence="3">Nucleosome assembly protein C2D10.11C</fullName>
    </submittedName>
</protein>
<dbReference type="RefSeq" id="XP_027205435.1">
    <property type="nucleotide sequence ID" value="XM_027349634.1"/>
</dbReference>
<comment type="similarity">
    <text evidence="1">Belongs to the nucleosome assembly protein (NAP) family.</text>
</comment>